<dbReference type="Proteomes" id="UP001630127">
    <property type="component" value="Unassembled WGS sequence"/>
</dbReference>
<evidence type="ECO:0000259" key="5">
    <source>
        <dbReference type="SMART" id="SM00856"/>
    </source>
</evidence>
<evidence type="ECO:0000256" key="3">
    <source>
        <dbReference type="ARBA" id="ARBA00038471"/>
    </source>
</evidence>
<dbReference type="Pfam" id="PF04043">
    <property type="entry name" value="PMEI"/>
    <property type="match status" value="1"/>
</dbReference>
<feature type="chain" id="PRO_5044816852" description="Pectinesterase inhibitor domain-containing protein" evidence="4">
    <location>
        <begin position="24"/>
        <end position="182"/>
    </location>
</feature>
<dbReference type="CDD" id="cd15797">
    <property type="entry name" value="PMEI"/>
    <property type="match status" value="1"/>
</dbReference>
<feature type="domain" description="Pectinesterase inhibitor" evidence="5">
    <location>
        <begin position="33"/>
        <end position="178"/>
    </location>
</feature>
<protein>
    <recommendedName>
        <fullName evidence="5">Pectinesterase inhibitor domain-containing protein</fullName>
    </recommendedName>
</protein>
<keyword evidence="7" id="KW-1185">Reference proteome</keyword>
<dbReference type="FunFam" id="1.20.140.40:FF:000008">
    <property type="entry name" value="Invertase/pectin methylesterase inhibitor family protein"/>
    <property type="match status" value="1"/>
</dbReference>
<feature type="signal peptide" evidence="4">
    <location>
        <begin position="1"/>
        <end position="23"/>
    </location>
</feature>
<comment type="caution">
    <text evidence="6">The sequence shown here is derived from an EMBL/GenBank/DDBJ whole genome shotgun (WGS) entry which is preliminary data.</text>
</comment>
<dbReference type="SMART" id="SM00856">
    <property type="entry name" value="PMEI"/>
    <property type="match status" value="1"/>
</dbReference>
<organism evidence="6 7">
    <name type="scientific">Cinchona calisaya</name>
    <dbReference type="NCBI Taxonomy" id="153742"/>
    <lineage>
        <taxon>Eukaryota</taxon>
        <taxon>Viridiplantae</taxon>
        <taxon>Streptophyta</taxon>
        <taxon>Embryophyta</taxon>
        <taxon>Tracheophyta</taxon>
        <taxon>Spermatophyta</taxon>
        <taxon>Magnoliopsida</taxon>
        <taxon>eudicotyledons</taxon>
        <taxon>Gunneridae</taxon>
        <taxon>Pentapetalae</taxon>
        <taxon>asterids</taxon>
        <taxon>lamiids</taxon>
        <taxon>Gentianales</taxon>
        <taxon>Rubiaceae</taxon>
        <taxon>Cinchonoideae</taxon>
        <taxon>Cinchoneae</taxon>
        <taxon>Cinchona</taxon>
    </lineage>
</organism>
<evidence type="ECO:0000256" key="4">
    <source>
        <dbReference type="SAM" id="SignalP"/>
    </source>
</evidence>
<dbReference type="Gene3D" id="1.20.140.40">
    <property type="entry name" value="Invertase/pectin methylesterase inhibitor family protein"/>
    <property type="match status" value="1"/>
</dbReference>
<evidence type="ECO:0000256" key="1">
    <source>
        <dbReference type="ARBA" id="ARBA00022729"/>
    </source>
</evidence>
<dbReference type="InterPro" id="IPR035513">
    <property type="entry name" value="Invertase/methylesterase_inhib"/>
</dbReference>
<dbReference type="PANTHER" id="PTHR36710">
    <property type="entry name" value="PECTINESTERASE INHIBITOR-LIKE"/>
    <property type="match status" value="1"/>
</dbReference>
<dbReference type="PANTHER" id="PTHR36710:SF4">
    <property type="entry name" value="PLANT INVERTASE_PECTIN METHYLESTERASE INHIBITOR SUPERFAMILY PROTEIN"/>
    <property type="match status" value="1"/>
</dbReference>
<gene>
    <name evidence="6" type="ORF">ACH5RR_039875</name>
</gene>
<reference evidence="6 7" key="1">
    <citation type="submission" date="2024-11" db="EMBL/GenBank/DDBJ databases">
        <title>A near-complete genome assembly of Cinchona calisaya.</title>
        <authorList>
            <person name="Lian D.C."/>
            <person name="Zhao X.W."/>
            <person name="Wei L."/>
        </authorList>
    </citation>
    <scope>NUCLEOTIDE SEQUENCE [LARGE SCALE GENOMIC DNA]</scope>
    <source>
        <tissue evidence="6">Nenye</tissue>
    </source>
</reference>
<dbReference type="SUPFAM" id="SSF101148">
    <property type="entry name" value="Plant invertase/pectin methylesterase inhibitor"/>
    <property type="match status" value="1"/>
</dbReference>
<name>A0ABD2Y2W6_9GENT</name>
<accession>A0ABD2Y2W6</accession>
<dbReference type="AlphaFoldDB" id="A0ABD2Y2W6"/>
<dbReference type="NCBIfam" id="TIGR01614">
    <property type="entry name" value="PME_inhib"/>
    <property type="match status" value="1"/>
</dbReference>
<evidence type="ECO:0000313" key="6">
    <source>
        <dbReference type="EMBL" id="KAL3500782.1"/>
    </source>
</evidence>
<dbReference type="InterPro" id="IPR052421">
    <property type="entry name" value="PCW_Enzyme_Inhibitor"/>
</dbReference>
<sequence length="182" mass="20074">MRKAILFFLVSLITFLVSTRTHAEPSNNNNIKVSKSLIADICKTTLNPPFCAQVLNSKPPGTSLKELAEFSIKLAEIHAKKTHDDLIVKLLEKERNPRLKDVYESCKENYEDSIDSLNDGKKALNSGDFGGLNNFASAAETDADTCQEGFEEGSFAEPPQVKQANKKLEDLSSIILSISNKL</sequence>
<dbReference type="EMBL" id="JBJUIK010000016">
    <property type="protein sequence ID" value="KAL3500782.1"/>
    <property type="molecule type" value="Genomic_DNA"/>
</dbReference>
<dbReference type="InterPro" id="IPR034086">
    <property type="entry name" value="PMEI_plant"/>
</dbReference>
<evidence type="ECO:0000256" key="2">
    <source>
        <dbReference type="ARBA" id="ARBA00023157"/>
    </source>
</evidence>
<keyword evidence="2" id="KW-1015">Disulfide bond</keyword>
<proteinExistence type="inferred from homology"/>
<evidence type="ECO:0000313" key="7">
    <source>
        <dbReference type="Proteomes" id="UP001630127"/>
    </source>
</evidence>
<comment type="similarity">
    <text evidence="3">Belongs to the PMEI family.</text>
</comment>
<keyword evidence="1 4" id="KW-0732">Signal</keyword>
<dbReference type="GO" id="GO:0046910">
    <property type="term" value="F:pectinesterase inhibitor activity"/>
    <property type="evidence" value="ECO:0007669"/>
    <property type="project" value="UniProtKB-ARBA"/>
</dbReference>
<dbReference type="InterPro" id="IPR006501">
    <property type="entry name" value="Pectinesterase_inhib_dom"/>
</dbReference>